<reference evidence="3 4" key="3">
    <citation type="submission" date="2019-07" db="EMBL/GenBank/DDBJ databases">
        <authorList>
            <person name="Papic B."/>
        </authorList>
    </citation>
    <scope>NUCLEOTIDE SEQUENCE [LARGE SCALE GENOMIC DNA]</scope>
    <source>
        <strain evidence="3 4">L8b</strain>
    </source>
</reference>
<evidence type="ECO:0000259" key="1">
    <source>
        <dbReference type="Pfam" id="PF03235"/>
    </source>
</evidence>
<feature type="domain" description="GmrSD restriction endonucleases C-terminal" evidence="2">
    <location>
        <begin position="403"/>
        <end position="530"/>
    </location>
</feature>
<protein>
    <submittedName>
        <fullName evidence="3">DUF262 domain-containing protein</fullName>
    </submittedName>
</protein>
<proteinExistence type="predicted"/>
<name>A0A553V2L3_9HELI</name>
<keyword evidence="4" id="KW-1185">Reference proteome</keyword>
<dbReference type="RefSeq" id="WP_120948345.1">
    <property type="nucleotide sequence ID" value="NZ_QXQS01000008.1"/>
</dbReference>
<dbReference type="EMBL" id="VKGC01000002">
    <property type="protein sequence ID" value="TSA86670.1"/>
    <property type="molecule type" value="Genomic_DNA"/>
</dbReference>
<evidence type="ECO:0000313" key="4">
    <source>
        <dbReference type="Proteomes" id="UP000319322"/>
    </source>
</evidence>
<dbReference type="InterPro" id="IPR011089">
    <property type="entry name" value="GmrSD_C"/>
</dbReference>
<dbReference type="InterPro" id="IPR004919">
    <property type="entry name" value="GmrSD_N"/>
</dbReference>
<reference evidence="4" key="2">
    <citation type="submission" date="2019-07" db="EMBL/GenBank/DDBJ databases">
        <title>Helicobacter labacensis sp. nov., Helicobacter mehlei sp. nov. and Helicobacter vulpis sp. nov., isolated from gastric mucosa of red fox (Vulpis vulpis).</title>
        <authorList>
            <person name="Papic B."/>
        </authorList>
    </citation>
    <scope>NUCLEOTIDE SEQUENCE [LARGE SCALE GENOMIC DNA]</scope>
    <source>
        <strain evidence="4">L8b</strain>
    </source>
</reference>
<organism evidence="3 4">
    <name type="scientific">Helicobacter mehlei</name>
    <dbReference type="NCBI Taxonomy" id="2316080"/>
    <lineage>
        <taxon>Bacteria</taxon>
        <taxon>Pseudomonadati</taxon>
        <taxon>Campylobacterota</taxon>
        <taxon>Epsilonproteobacteria</taxon>
        <taxon>Campylobacterales</taxon>
        <taxon>Helicobacteraceae</taxon>
        <taxon>Helicobacter</taxon>
    </lineage>
</organism>
<accession>A0A553V2L3</accession>
<sequence>MSEIHGLRALETFRGFYFFVPSYQRGYRWADQEVGDLLQDIKDFKDNPKGAKFYCLQPVVVQKEGDRFRVIDGQQRLTTIFLIIQFLEGRSHFKIAYQTRPQSAEFLENIAHENPDQKDNIDFYHFVKAYQTIQKFFKEKEQDKQAFLKTLLDKCVVLWYETQDDENEVFRRLNSGKIPLMETEIIKALFLSKDLGEDVNTLIERSQAWYHCEKTTRAEQDFIYCVLSPVHEKDILKDGFLRDDIQRIEIYLKAIVKPTGKDRYLLEHFYHIYQEKGQEGIEEEWDRLKDAIATLSGFASKNKPDREIFHHLGFLTLEGADIYAIYKTWLEDSYNDRFAAFLFAEAKKRARACLQKKKGEMREIEDLQYSSDKRKLQTLLVLFNLAYLIDQQMAECFRFNRFVLERWSLEHIYAQNSQSIAKNIAQEQKDEVVAWLKEVKEHIEDDSELKKEIQGTLEQLKNTSLKNLDLEVLFKRIDQNFEDDENLHRISNLTLLDRRANSQIGNLIFSHKRAEIQELQKQDRLIPITTQRVFNKEFSKEKDNPNVFTRADQKDYLEEIKKYLHKYLEV</sequence>
<dbReference type="PANTHER" id="PTHR35149">
    <property type="entry name" value="SLL5132 PROTEIN"/>
    <property type="match status" value="1"/>
</dbReference>
<dbReference type="Pfam" id="PF03235">
    <property type="entry name" value="GmrSD_N"/>
    <property type="match status" value="1"/>
</dbReference>
<comment type="caution">
    <text evidence="3">The sequence shown here is derived from an EMBL/GenBank/DDBJ whole genome shotgun (WGS) entry which is preliminary data.</text>
</comment>
<reference evidence="3 4" key="1">
    <citation type="submission" date="2019-07" db="EMBL/GenBank/DDBJ databases">
        <title>Helicobacter labacensis sp. nov., Helicobacter mehlei sp. nov. and Helicobacter vulpis sp. nov., isolated from gastric mucosa of red fox (Vulpis vulpis).</title>
        <authorList>
            <person name="Kusar D."/>
            <person name="Gruntar I."/>
            <person name="Pate M."/>
            <person name="Zajc U."/>
            <person name="Ocepek M."/>
        </authorList>
    </citation>
    <scope>NUCLEOTIDE SEQUENCE [LARGE SCALE GENOMIC DNA]</scope>
    <source>
        <strain evidence="3 4">L8b</strain>
    </source>
</reference>
<dbReference type="PANTHER" id="PTHR35149:SF1">
    <property type="entry name" value="DUF5655 DOMAIN-CONTAINING PROTEIN"/>
    <property type="match status" value="1"/>
</dbReference>
<evidence type="ECO:0000259" key="2">
    <source>
        <dbReference type="Pfam" id="PF07510"/>
    </source>
</evidence>
<dbReference type="AlphaFoldDB" id="A0A553V2L3"/>
<evidence type="ECO:0000313" key="3">
    <source>
        <dbReference type="EMBL" id="TSA86670.1"/>
    </source>
</evidence>
<dbReference type="Pfam" id="PF07510">
    <property type="entry name" value="GmrSD_C"/>
    <property type="match status" value="1"/>
</dbReference>
<dbReference type="Proteomes" id="UP000319322">
    <property type="component" value="Unassembled WGS sequence"/>
</dbReference>
<feature type="domain" description="GmrSD restriction endonucleases N-terminal" evidence="1">
    <location>
        <begin position="15"/>
        <end position="191"/>
    </location>
</feature>
<gene>
    <name evidence="3" type="ORF">FNE76_01225</name>
</gene>